<evidence type="ECO:0000256" key="2">
    <source>
        <dbReference type="SAM" id="SignalP"/>
    </source>
</evidence>
<accession>A0A1E2V9E6</accession>
<reference evidence="3 4" key="1">
    <citation type="submission" date="2016-08" db="EMBL/GenBank/DDBJ databases">
        <authorList>
            <person name="Seilhamer J.J."/>
        </authorList>
    </citation>
    <scope>NUCLEOTIDE SEQUENCE [LARGE SCALE GENOMIC DNA]</scope>
    <source>
        <strain evidence="3 4">PH27A</strain>
    </source>
</reference>
<proteinExistence type="predicted"/>
<evidence type="ECO:0000256" key="1">
    <source>
        <dbReference type="ARBA" id="ARBA00022729"/>
    </source>
</evidence>
<dbReference type="Gene3D" id="3.40.190.170">
    <property type="entry name" value="Bacterial extracellular solute-binding protein, family 7"/>
    <property type="match status" value="1"/>
</dbReference>
<comment type="caution">
    <text evidence="3">The sequence shown here is derived from an EMBL/GenBank/DDBJ whole genome shotgun (WGS) entry which is preliminary data.</text>
</comment>
<name>A0A1E2V9E6_9GAMM</name>
<feature type="signal peptide" evidence="2">
    <location>
        <begin position="1"/>
        <end position="47"/>
    </location>
</feature>
<dbReference type="InterPro" id="IPR018389">
    <property type="entry name" value="DctP_fam"/>
</dbReference>
<sequence>MSLTKFFNTRFSNTWRLNTERLQRSRPLLRALTLSVSLVGISTASHAATSWDMPTPYGDTNFHTQNIRQFAEDVRQATDNELDITVHSNGSLIKHAEIKNAVRRGLVPIGELIMSRLANEDPLFEVDSVPYLASNYDDAWHLWQASKDILAQRLERQRLKLLFAVPWPPQGIYTQFKVNTGEELQGVKMRAYNKSSERLAELLGAQPTQVEVPDIPTAFGTGRVDAMITSPSTGANTRAWDYLTDFNHAQLWLPKNMVVVNLKAFRRLPQAQQQAIEAAAEEAEKRGWAASKAETDAKIGIMQENGIRVSEPSEALKAKLQQVGDTMTQEWLERAGSEGQKILDAYHAM</sequence>
<dbReference type="STRING" id="197479.BFW38_08805"/>
<dbReference type="GO" id="GO:0055085">
    <property type="term" value="P:transmembrane transport"/>
    <property type="evidence" value="ECO:0007669"/>
    <property type="project" value="InterPro"/>
</dbReference>
<dbReference type="Pfam" id="PF03480">
    <property type="entry name" value="DctP"/>
    <property type="match status" value="1"/>
</dbReference>
<dbReference type="CDD" id="cd13602">
    <property type="entry name" value="PBP2_TRAP_BpDctp6_7"/>
    <property type="match status" value="1"/>
</dbReference>
<dbReference type="AlphaFoldDB" id="A0A1E2V9E6"/>
<dbReference type="PANTHER" id="PTHR33376:SF4">
    <property type="entry name" value="SIALIC ACID-BINDING PERIPLASMIC PROTEIN SIAP"/>
    <property type="match status" value="1"/>
</dbReference>
<evidence type="ECO:0000313" key="4">
    <source>
        <dbReference type="Proteomes" id="UP000094291"/>
    </source>
</evidence>
<protein>
    <submittedName>
        <fullName evidence="3">C4-dicarboxylate ABC transporter substrate-binding protein</fullName>
    </submittedName>
</protein>
<feature type="chain" id="PRO_5009119660" evidence="2">
    <location>
        <begin position="48"/>
        <end position="349"/>
    </location>
</feature>
<dbReference type="NCBIfam" id="NF037995">
    <property type="entry name" value="TRAP_S1"/>
    <property type="match status" value="1"/>
</dbReference>
<evidence type="ECO:0000313" key="3">
    <source>
        <dbReference type="EMBL" id="ODC03628.1"/>
    </source>
</evidence>
<keyword evidence="1 2" id="KW-0732">Signal</keyword>
<dbReference type="RefSeq" id="WP_068998044.1">
    <property type="nucleotide sequence ID" value="NZ_MDTQ01000001.1"/>
</dbReference>
<keyword evidence="4" id="KW-1185">Reference proteome</keyword>
<organism evidence="3 4">
    <name type="scientific">Terasakiispira papahanaumokuakeensis</name>
    <dbReference type="NCBI Taxonomy" id="197479"/>
    <lineage>
        <taxon>Bacteria</taxon>
        <taxon>Pseudomonadati</taxon>
        <taxon>Pseudomonadota</taxon>
        <taxon>Gammaproteobacteria</taxon>
        <taxon>Oceanospirillales</taxon>
        <taxon>Terasakiispira</taxon>
    </lineage>
</organism>
<dbReference type="EMBL" id="MDTQ01000001">
    <property type="protein sequence ID" value="ODC03628.1"/>
    <property type="molecule type" value="Genomic_DNA"/>
</dbReference>
<dbReference type="InterPro" id="IPR038404">
    <property type="entry name" value="TRAP_DctP_sf"/>
</dbReference>
<gene>
    <name evidence="3" type="ORF">BFW38_08805</name>
</gene>
<dbReference type="PANTHER" id="PTHR33376">
    <property type="match status" value="1"/>
</dbReference>
<dbReference type="OrthoDB" id="9783941at2"/>
<dbReference type="Proteomes" id="UP000094291">
    <property type="component" value="Unassembled WGS sequence"/>
</dbReference>